<dbReference type="EMBL" id="JAAEHK010000006">
    <property type="protein sequence ID" value="NDL70126.1"/>
    <property type="molecule type" value="Genomic_DNA"/>
</dbReference>
<organism evidence="5 6">
    <name type="scientific">Vreelandella alkaliphila</name>
    <dbReference type="NCBI Taxonomy" id="272774"/>
    <lineage>
        <taxon>Bacteria</taxon>
        <taxon>Pseudomonadati</taxon>
        <taxon>Pseudomonadota</taxon>
        <taxon>Gammaproteobacteria</taxon>
        <taxon>Oceanospirillales</taxon>
        <taxon>Halomonadaceae</taxon>
        <taxon>Vreelandella</taxon>
    </lineage>
</organism>
<evidence type="ECO:0000256" key="4">
    <source>
        <dbReference type="HAMAP-Rule" id="MF_02200"/>
    </source>
</evidence>
<dbReference type="Pfam" id="PF03927">
    <property type="entry name" value="NapD"/>
    <property type="match status" value="1"/>
</dbReference>
<comment type="function">
    <text evidence="4">Chaperone for NapA, the catalytic subunit of the periplasmic nitrate reductase. It binds directly and specifically to the twin-arginine signal peptide of NapA, preventing premature interaction with the Tat translocase and premature export.</text>
</comment>
<dbReference type="AlphaFoldDB" id="A0A7C9JWY3"/>
<keyword evidence="3 4" id="KW-0143">Chaperone</keyword>
<proteinExistence type="inferred from homology"/>
<sequence length="95" mass="10563">MSEQLLHIISFIVHTRPEALTRTAEWVNQNSIGEVLGEDVAGKLVVVAEHTDEQQLLALMDHVREQPGVINAAFVYHEVIDAKAADEPHVQEGEQ</sequence>
<evidence type="ECO:0000313" key="6">
    <source>
        <dbReference type="Proteomes" id="UP000480312"/>
    </source>
</evidence>
<comment type="caution">
    <text evidence="5">The sequence shown here is derived from an EMBL/GenBank/DDBJ whole genome shotgun (WGS) entry which is preliminary data.</text>
</comment>
<gene>
    <name evidence="4" type="primary">napD</name>
    <name evidence="5" type="ORF">GPL32_06330</name>
</gene>
<reference evidence="5 6" key="1">
    <citation type="submission" date="2020-01" db="EMBL/GenBank/DDBJ databases">
        <title>Whole genome sequencing of Halomonas alkaliphila strain LS44.</title>
        <authorList>
            <person name="Kumar S."/>
            <person name="Paul D."/>
            <person name="Shouche Y."/>
            <person name="Suryavanshi M.V."/>
        </authorList>
    </citation>
    <scope>NUCLEOTIDE SEQUENCE [LARGE SCALE GENOMIC DNA]</scope>
    <source>
        <strain evidence="5 6">LS44</strain>
    </source>
</reference>
<name>A0A7C9JWY3_9GAMM</name>
<protein>
    <recommendedName>
        <fullName evidence="4">Chaperone NapD</fullName>
    </recommendedName>
    <alternativeName>
        <fullName evidence="4">NapA signal peptide-binding chaperone NapD</fullName>
    </alternativeName>
</protein>
<comment type="similarity">
    <text evidence="4">Belongs to the NapD family.</text>
</comment>
<evidence type="ECO:0000256" key="3">
    <source>
        <dbReference type="ARBA" id="ARBA00023186"/>
    </source>
</evidence>
<evidence type="ECO:0000256" key="2">
    <source>
        <dbReference type="ARBA" id="ARBA00022490"/>
    </source>
</evidence>
<dbReference type="Gene3D" id="3.30.70.920">
    <property type="match status" value="1"/>
</dbReference>
<keyword evidence="2 4" id="KW-0963">Cytoplasm</keyword>
<dbReference type="RefSeq" id="WP_162218028.1">
    <property type="nucleotide sequence ID" value="NZ_JAAEHK010000006.1"/>
</dbReference>
<dbReference type="PANTHER" id="PTHR38603">
    <property type="entry name" value="CHAPERONE NAPD"/>
    <property type="match status" value="1"/>
</dbReference>
<dbReference type="InterPro" id="IPR005623">
    <property type="entry name" value="Chaperone_NapD_NO3_reduct"/>
</dbReference>
<dbReference type="HAMAP" id="MF_02200">
    <property type="entry name" value="NapD"/>
    <property type="match status" value="1"/>
</dbReference>
<dbReference type="GO" id="GO:0051224">
    <property type="term" value="P:negative regulation of protein transport"/>
    <property type="evidence" value="ECO:0007669"/>
    <property type="project" value="UniProtKB-UniRule"/>
</dbReference>
<evidence type="ECO:0000313" key="5">
    <source>
        <dbReference type="EMBL" id="NDL70126.1"/>
    </source>
</evidence>
<accession>A0A7C9JWY3</accession>
<comment type="subcellular location">
    <subcellularLocation>
        <location evidence="1 4">Cytoplasm</location>
    </subcellularLocation>
</comment>
<dbReference type="OrthoDB" id="5770785at2"/>
<comment type="subunit">
    <text evidence="4">Interacts with the cytoplasmic NapA precursor.</text>
</comment>
<dbReference type="Proteomes" id="UP000480312">
    <property type="component" value="Unassembled WGS sequence"/>
</dbReference>
<dbReference type="GO" id="GO:0005048">
    <property type="term" value="F:signal sequence binding"/>
    <property type="evidence" value="ECO:0007669"/>
    <property type="project" value="UniProtKB-UniRule"/>
</dbReference>
<evidence type="ECO:0000256" key="1">
    <source>
        <dbReference type="ARBA" id="ARBA00004496"/>
    </source>
</evidence>
<dbReference type="PANTHER" id="PTHR38603:SF1">
    <property type="entry name" value="CHAPERONE NAPD"/>
    <property type="match status" value="1"/>
</dbReference>
<dbReference type="GO" id="GO:0005737">
    <property type="term" value="C:cytoplasm"/>
    <property type="evidence" value="ECO:0007669"/>
    <property type="project" value="UniProtKB-SubCell"/>
</dbReference>